<dbReference type="PANTHER" id="PTHR47590">
    <property type="entry name" value="F-BOX/KELCH-REPEAT PROTEIN SKIP25"/>
    <property type="match status" value="1"/>
</dbReference>
<dbReference type="EMBL" id="KE344611">
    <property type="protein sequence ID" value="EXB70646.1"/>
    <property type="molecule type" value="Genomic_DNA"/>
</dbReference>
<name>W9RFR0_9ROSA</name>
<dbReference type="SUPFAM" id="SSF117281">
    <property type="entry name" value="Kelch motif"/>
    <property type="match status" value="1"/>
</dbReference>
<reference evidence="3" key="1">
    <citation type="submission" date="2013-01" db="EMBL/GenBank/DDBJ databases">
        <title>Draft Genome Sequence of a Mulberry Tree, Morus notabilis C.K. Schneid.</title>
        <authorList>
            <person name="He N."/>
            <person name="Zhao S."/>
        </authorList>
    </citation>
    <scope>NUCLEOTIDE SEQUENCE</scope>
</reference>
<evidence type="ECO:0000256" key="1">
    <source>
        <dbReference type="SAM" id="MobiDB-lite"/>
    </source>
</evidence>
<dbReference type="eggNOG" id="KOG1072">
    <property type="taxonomic scope" value="Eukaryota"/>
</dbReference>
<dbReference type="Proteomes" id="UP000030645">
    <property type="component" value="Unassembled WGS sequence"/>
</dbReference>
<dbReference type="KEGG" id="mnt:21406585"/>
<accession>W9RFR0</accession>
<dbReference type="OrthoDB" id="1899182at2759"/>
<dbReference type="InterPro" id="IPR015915">
    <property type="entry name" value="Kelch-typ_b-propeller"/>
</dbReference>
<dbReference type="AlphaFoldDB" id="W9RFR0"/>
<feature type="compositionally biased region" description="Basic and acidic residues" evidence="1">
    <location>
        <begin position="1"/>
        <end position="14"/>
    </location>
</feature>
<dbReference type="PANTHER" id="PTHR47590:SF7">
    <property type="entry name" value="OS06G0711700 PROTEIN"/>
    <property type="match status" value="1"/>
</dbReference>
<dbReference type="Gene3D" id="2.120.10.80">
    <property type="entry name" value="Kelch-type beta propeller"/>
    <property type="match status" value="1"/>
</dbReference>
<proteinExistence type="predicted"/>
<organism evidence="2 3">
    <name type="scientific">Morus notabilis</name>
    <dbReference type="NCBI Taxonomy" id="981085"/>
    <lineage>
        <taxon>Eukaryota</taxon>
        <taxon>Viridiplantae</taxon>
        <taxon>Streptophyta</taxon>
        <taxon>Embryophyta</taxon>
        <taxon>Tracheophyta</taxon>
        <taxon>Spermatophyta</taxon>
        <taxon>Magnoliopsida</taxon>
        <taxon>eudicotyledons</taxon>
        <taxon>Gunneridae</taxon>
        <taxon>Pentapetalae</taxon>
        <taxon>rosids</taxon>
        <taxon>fabids</taxon>
        <taxon>Rosales</taxon>
        <taxon>Moraceae</taxon>
        <taxon>Moreae</taxon>
        <taxon>Morus</taxon>
    </lineage>
</organism>
<evidence type="ECO:0000313" key="2">
    <source>
        <dbReference type="EMBL" id="EXB70646.1"/>
    </source>
</evidence>
<evidence type="ECO:0000313" key="3">
    <source>
        <dbReference type="Proteomes" id="UP000030645"/>
    </source>
</evidence>
<evidence type="ECO:0008006" key="4">
    <source>
        <dbReference type="Google" id="ProtNLM"/>
    </source>
</evidence>
<sequence>MESKPKEKKPKNADQDSSSDTDDHDHLLQGLPNHLTHLCLSRTNPSNLYSVCRSWRRLIYSPHFPPVFSLYAILSSTPSLLPDHDHDHDHHENQHDHQQNSIELYSLDPFSNSWKPLPPPPLPLHFLHNHPSFLSRKFPIQSLAVSRHGLVLIAGTDHRLLPALSAPLVFLPTTGQWLRGPPVLEPRRWCAVGSAGGSVYVASGIGCRYKGDVARSMEKWDMEEGKVWKWEKKASIRDGRFSREAIEMVTYKGKFCMVNVKGHAAKDGAVYDVERDVWEEMPAGMVAGWNGPAAATEEEEMYVVDESKGVLSKYNGGEDRWEKVVEAAELKGAEQIAAGRGRVCAVCENGRRIAVVDVTAAPATVRRVEPPRALPVVAVHILPRMSNIC</sequence>
<keyword evidence="3" id="KW-1185">Reference proteome</keyword>
<feature type="region of interest" description="Disordered" evidence="1">
    <location>
        <begin position="1"/>
        <end position="28"/>
    </location>
</feature>
<dbReference type="STRING" id="981085.W9RFR0"/>
<gene>
    <name evidence="2" type="ORF">L484_023831</name>
</gene>
<protein>
    <recommendedName>
        <fullName evidence="4">F-box/kelch-repeat protein SKIP25</fullName>
    </recommendedName>
</protein>